<comment type="caution">
    <text evidence="1">The sequence shown here is derived from an EMBL/GenBank/DDBJ whole genome shotgun (WGS) entry which is preliminary data.</text>
</comment>
<evidence type="ECO:0000313" key="1">
    <source>
        <dbReference type="EMBL" id="KAF9419852.1"/>
    </source>
</evidence>
<protein>
    <submittedName>
        <fullName evidence="1">Uncharacterized protein</fullName>
    </submittedName>
</protein>
<evidence type="ECO:0000313" key="2">
    <source>
        <dbReference type="Proteomes" id="UP000648187"/>
    </source>
</evidence>
<name>A0A835GNC2_SPOEX</name>
<keyword evidence="2" id="KW-1185">Reference proteome</keyword>
<dbReference type="EMBL" id="JACKWZ010000038">
    <property type="protein sequence ID" value="KAF9419852.1"/>
    <property type="molecule type" value="Genomic_DNA"/>
</dbReference>
<proteinExistence type="predicted"/>
<accession>A0A835GNC2</accession>
<dbReference type="Proteomes" id="UP000648187">
    <property type="component" value="Unassembled WGS sequence"/>
</dbReference>
<dbReference type="AlphaFoldDB" id="A0A835GNC2"/>
<sequence length="135" mass="15213">MSQSESNYTYHSTAIKKTGPKVKVEDYEITFNRLMGLTAAYVFENRWKFPNIRSSQPEATGFGMGTKSSRQMQALLICLIKMGNIKNAEGITMAKVMKSSMISVKIVWMMFPGAAIHDLQTLMVDTPEFKGLFKD</sequence>
<gene>
    <name evidence="1" type="ORF">HW555_003685</name>
</gene>
<reference evidence="1" key="1">
    <citation type="submission" date="2020-08" db="EMBL/GenBank/DDBJ databases">
        <title>Spodoptera exigua strain:BAW_Kor-Di-RS1 Genome sequencing and assembly.</title>
        <authorList>
            <person name="Kim J."/>
            <person name="Nam H.Y."/>
            <person name="Kwon M."/>
            <person name="Choi J.H."/>
            <person name="Cho S.R."/>
            <person name="Kim G.-H."/>
        </authorList>
    </citation>
    <scope>NUCLEOTIDE SEQUENCE</scope>
    <source>
        <strain evidence="1">BAW_Kor-Di-RS1</strain>
        <tissue evidence="1">Whole-body</tissue>
    </source>
</reference>
<organism evidence="1 2">
    <name type="scientific">Spodoptera exigua</name>
    <name type="common">Beet armyworm</name>
    <name type="synonym">Noctua fulgens</name>
    <dbReference type="NCBI Taxonomy" id="7107"/>
    <lineage>
        <taxon>Eukaryota</taxon>
        <taxon>Metazoa</taxon>
        <taxon>Ecdysozoa</taxon>
        <taxon>Arthropoda</taxon>
        <taxon>Hexapoda</taxon>
        <taxon>Insecta</taxon>
        <taxon>Pterygota</taxon>
        <taxon>Neoptera</taxon>
        <taxon>Endopterygota</taxon>
        <taxon>Lepidoptera</taxon>
        <taxon>Glossata</taxon>
        <taxon>Ditrysia</taxon>
        <taxon>Noctuoidea</taxon>
        <taxon>Noctuidae</taxon>
        <taxon>Amphipyrinae</taxon>
        <taxon>Spodoptera</taxon>
    </lineage>
</organism>